<evidence type="ECO:0000313" key="2">
    <source>
        <dbReference type="Proteomes" id="UP000474159"/>
    </source>
</evidence>
<dbReference type="RefSeq" id="WP_151001944.1">
    <property type="nucleotide sequence ID" value="NZ_VZZK01000023.1"/>
</dbReference>
<protein>
    <submittedName>
        <fullName evidence="1">Uncharacterized protein</fullName>
    </submittedName>
</protein>
<organism evidence="1 2">
    <name type="scientific">Methylobacterium soli</name>
    <dbReference type="NCBI Taxonomy" id="553447"/>
    <lineage>
        <taxon>Bacteria</taxon>
        <taxon>Pseudomonadati</taxon>
        <taxon>Pseudomonadota</taxon>
        <taxon>Alphaproteobacteria</taxon>
        <taxon>Hyphomicrobiales</taxon>
        <taxon>Methylobacteriaceae</taxon>
        <taxon>Methylobacterium</taxon>
    </lineage>
</organism>
<dbReference type="AlphaFoldDB" id="A0A6L3T260"/>
<dbReference type="EMBL" id="VZZK01000023">
    <property type="protein sequence ID" value="KAB1077157.1"/>
    <property type="molecule type" value="Genomic_DNA"/>
</dbReference>
<dbReference type="OrthoDB" id="7999840at2"/>
<reference evidence="1 2" key="1">
    <citation type="submission" date="2019-09" db="EMBL/GenBank/DDBJ databases">
        <title>YIM 48816 draft genome.</title>
        <authorList>
            <person name="Jiang L."/>
        </authorList>
    </citation>
    <scope>NUCLEOTIDE SEQUENCE [LARGE SCALE GENOMIC DNA]</scope>
    <source>
        <strain evidence="1 2">YIM 48816</strain>
    </source>
</reference>
<name>A0A6L3T260_9HYPH</name>
<comment type="caution">
    <text evidence="1">The sequence shown here is derived from an EMBL/GenBank/DDBJ whole genome shotgun (WGS) entry which is preliminary data.</text>
</comment>
<dbReference type="Proteomes" id="UP000474159">
    <property type="component" value="Unassembled WGS sequence"/>
</dbReference>
<evidence type="ECO:0000313" key="1">
    <source>
        <dbReference type="EMBL" id="KAB1077157.1"/>
    </source>
</evidence>
<accession>A0A6L3T260</accession>
<gene>
    <name evidence="1" type="ORF">F6X53_19945</name>
</gene>
<keyword evidence="2" id="KW-1185">Reference proteome</keyword>
<proteinExistence type="predicted"/>
<sequence length="107" mass="12248">MLHSNALPSQASDDLTGDLQHTLAALADVEFAFQSACERLNDLSGPQARKERVRQQLEAERDRRRKPLIQHLDELDRRMKAFVFSPPSEWQASGRFERPMHASKVHA</sequence>